<feature type="region of interest" description="Disordered" evidence="4">
    <location>
        <begin position="84"/>
        <end position="106"/>
    </location>
</feature>
<dbReference type="Proteomes" id="UP000018458">
    <property type="component" value="Unassembled WGS sequence"/>
</dbReference>
<dbReference type="STRING" id="762983.HMPREF9444_00672"/>
<dbReference type="InterPro" id="IPR005584">
    <property type="entry name" value="DNA_gyrase_inhibitor_YacG"/>
</dbReference>
<dbReference type="AlphaFoldDB" id="E8LIZ9"/>
<dbReference type="PANTHER" id="PTHR36150:SF1">
    <property type="entry name" value="DNA GYRASE INHIBITOR YACG"/>
    <property type="match status" value="1"/>
</dbReference>
<evidence type="ECO:0000256" key="4">
    <source>
        <dbReference type="SAM" id="MobiDB-lite"/>
    </source>
</evidence>
<feature type="binding site" evidence="3">
    <location>
        <position position="37"/>
    </location>
    <ligand>
        <name>Zn(2+)</name>
        <dbReference type="ChEBI" id="CHEBI:29105"/>
    </ligand>
</feature>
<dbReference type="GO" id="GO:0008657">
    <property type="term" value="F:DNA topoisomerase type II (double strand cut, ATP-hydrolyzing) inhibitor activity"/>
    <property type="evidence" value="ECO:0007669"/>
    <property type="project" value="UniProtKB-UniRule"/>
</dbReference>
<dbReference type="GO" id="GO:0008270">
    <property type="term" value="F:zinc ion binding"/>
    <property type="evidence" value="ECO:0007669"/>
    <property type="project" value="UniProtKB-UniRule"/>
</dbReference>
<feature type="binding site" evidence="3">
    <location>
        <position position="40"/>
    </location>
    <ligand>
        <name>Zn(2+)</name>
        <dbReference type="ChEBI" id="CHEBI:29105"/>
    </ligand>
</feature>
<proteinExistence type="inferred from homology"/>
<comment type="function">
    <text evidence="3">Inhibits all the catalytic activities of DNA gyrase by preventing its interaction with DNA. Acts by binding directly to the C-terminal domain of GyrB, which probably disrupts DNA binding by the gyrase.</text>
</comment>
<dbReference type="HAMAP" id="MF_00649">
    <property type="entry name" value="DNA_gyrase_inhibitor_YacG"/>
    <property type="match status" value="1"/>
</dbReference>
<evidence type="ECO:0000256" key="3">
    <source>
        <dbReference type="HAMAP-Rule" id="MF_00649"/>
    </source>
</evidence>
<comment type="caution">
    <text evidence="5">The sequence shown here is derived from an EMBL/GenBank/DDBJ whole genome shotgun (WGS) entry which is preliminary data.</text>
</comment>
<keyword evidence="1 3" id="KW-0479">Metal-binding</keyword>
<feature type="compositionally biased region" description="Basic and acidic residues" evidence="4">
    <location>
        <begin position="94"/>
        <end position="106"/>
    </location>
</feature>
<dbReference type="HOGENOM" id="CLU_2221850_0_0_6"/>
<evidence type="ECO:0000256" key="1">
    <source>
        <dbReference type="ARBA" id="ARBA00022723"/>
    </source>
</evidence>
<name>E8LIZ9_SUCHY</name>
<evidence type="ECO:0000313" key="6">
    <source>
        <dbReference type="Proteomes" id="UP000018458"/>
    </source>
</evidence>
<dbReference type="NCBIfam" id="NF001638">
    <property type="entry name" value="PRK00418.1"/>
    <property type="match status" value="1"/>
</dbReference>
<sequence length="106" mass="12199">MSLKDLLPPGTFDEIESEVKHHKQTSRFDGDTLKVKCPICGKEIIYSKDNPFRPFCSERCKLIDLGAWANEERTVAGRTVNEDEDADLLNDPNLPKRFDKEDKQLF</sequence>
<organism evidence="5 6">
    <name type="scientific">Succinatimonas hippei (strain DSM 22608 / JCM 16073 / KCTC 15190 / YIT 12066)</name>
    <dbReference type="NCBI Taxonomy" id="762983"/>
    <lineage>
        <taxon>Bacteria</taxon>
        <taxon>Pseudomonadati</taxon>
        <taxon>Pseudomonadota</taxon>
        <taxon>Gammaproteobacteria</taxon>
        <taxon>Aeromonadales</taxon>
        <taxon>Succinivibrionaceae</taxon>
        <taxon>Succinatimonas</taxon>
    </lineage>
</organism>
<evidence type="ECO:0000256" key="2">
    <source>
        <dbReference type="ARBA" id="ARBA00022833"/>
    </source>
</evidence>
<feature type="binding site" evidence="3">
    <location>
        <position position="60"/>
    </location>
    <ligand>
        <name>Zn(2+)</name>
        <dbReference type="ChEBI" id="CHEBI:29105"/>
    </ligand>
</feature>
<dbReference type="Pfam" id="PF03884">
    <property type="entry name" value="YacG"/>
    <property type="match status" value="1"/>
</dbReference>
<dbReference type="InterPro" id="IPR013088">
    <property type="entry name" value="Znf_NHR/GATA"/>
</dbReference>
<keyword evidence="2 3" id="KW-0862">Zinc</keyword>
<accession>E8LIZ9</accession>
<dbReference type="SUPFAM" id="SSF57716">
    <property type="entry name" value="Glucocorticoid receptor-like (DNA-binding domain)"/>
    <property type="match status" value="1"/>
</dbReference>
<comment type="similarity">
    <text evidence="3">Belongs to the DNA gyrase inhibitor YacG family.</text>
</comment>
<comment type="subunit">
    <text evidence="3">Interacts with GyrB.</text>
</comment>
<dbReference type="eggNOG" id="COG3024">
    <property type="taxonomic scope" value="Bacteria"/>
</dbReference>
<reference evidence="5 6" key="1">
    <citation type="submission" date="2011-01" db="EMBL/GenBank/DDBJ databases">
        <authorList>
            <person name="Weinstock G."/>
            <person name="Sodergren E."/>
            <person name="Clifton S."/>
            <person name="Fulton L."/>
            <person name="Fulton B."/>
            <person name="Courtney L."/>
            <person name="Fronick C."/>
            <person name="Harrison M."/>
            <person name="Strong C."/>
            <person name="Farmer C."/>
            <person name="Delahaunty K."/>
            <person name="Markovic C."/>
            <person name="Hall O."/>
            <person name="Minx P."/>
            <person name="Tomlinson C."/>
            <person name="Mitreva M."/>
            <person name="Hou S."/>
            <person name="Chen J."/>
            <person name="Wollam A."/>
            <person name="Pepin K.H."/>
            <person name="Johnson M."/>
            <person name="Bhonagiri V."/>
            <person name="Zhang X."/>
            <person name="Suruliraj S."/>
            <person name="Warren W."/>
            <person name="Chinwalla A."/>
            <person name="Mardis E.R."/>
            <person name="Wilson R.K."/>
        </authorList>
    </citation>
    <scope>NUCLEOTIDE SEQUENCE [LARGE SCALE GENOMIC DNA]</scope>
    <source>
        <strain evidence="6">DSM 22608 / JCM 16073 / KCTC 15190 / YIT 12066</strain>
    </source>
</reference>
<evidence type="ECO:0000313" key="5">
    <source>
        <dbReference type="EMBL" id="EFY07530.1"/>
    </source>
</evidence>
<dbReference type="Gene3D" id="3.30.50.10">
    <property type="entry name" value="Erythroid Transcription Factor GATA-1, subunit A"/>
    <property type="match status" value="1"/>
</dbReference>
<dbReference type="PANTHER" id="PTHR36150">
    <property type="entry name" value="DNA GYRASE INHIBITOR YACG"/>
    <property type="match status" value="1"/>
</dbReference>
<dbReference type="EMBL" id="AEVO01000031">
    <property type="protein sequence ID" value="EFY07530.1"/>
    <property type="molecule type" value="Genomic_DNA"/>
</dbReference>
<gene>
    <name evidence="3" type="primary">yacG</name>
    <name evidence="5" type="ORF">HMPREF9444_00672</name>
</gene>
<feature type="binding site" evidence="3">
    <location>
        <position position="56"/>
    </location>
    <ligand>
        <name>Zn(2+)</name>
        <dbReference type="ChEBI" id="CHEBI:29105"/>
    </ligand>
</feature>
<dbReference type="GO" id="GO:0006355">
    <property type="term" value="P:regulation of DNA-templated transcription"/>
    <property type="evidence" value="ECO:0007669"/>
    <property type="project" value="InterPro"/>
</dbReference>
<keyword evidence="6" id="KW-1185">Reference proteome</keyword>
<protein>
    <recommendedName>
        <fullName evidence="3">DNA gyrase inhibitor YacG</fullName>
    </recommendedName>
</protein>
<comment type="cofactor">
    <cofactor evidence="3">
        <name>Zn(2+)</name>
        <dbReference type="ChEBI" id="CHEBI:29105"/>
    </cofactor>
    <text evidence="3">Binds 1 zinc ion.</text>
</comment>